<sequence>MTRCKKETTSCRLAAVQIPANSMEGTPSELVGGDHNDQTVQPSAEDISKEQRRQRDKKRKEREQREIEETQRELEKMKADYAELEKKHAYLRGKLEQLEHDVEQTRETRWRLEQIVEQQNIMINMLQILIGMTPRNTFGTGEAGLQVHHPPVAQSGTTGLCQSPVLQGWAHGNNVEQPSLTPGGLFVDLHHLNNTYPTRTAMASGSSPRQGSPVAQGWEHENNSEQPDSTYGDRFLN</sequence>
<evidence type="ECO:0000313" key="2">
    <source>
        <dbReference type="EMBL" id="KAG6747599.1"/>
    </source>
</evidence>
<evidence type="ECO:0000313" key="3">
    <source>
        <dbReference type="Proteomes" id="UP000886885"/>
    </source>
</evidence>
<evidence type="ECO:0000256" key="1">
    <source>
        <dbReference type="SAM" id="MobiDB-lite"/>
    </source>
</evidence>
<reference evidence="2" key="1">
    <citation type="journal article" date="2020" name="bioRxiv">
        <title>Hybrid origin of Populus tomentosa Carr. identified through genome sequencing and phylogenomic analysis.</title>
        <authorList>
            <person name="An X."/>
            <person name="Gao K."/>
            <person name="Chen Z."/>
            <person name="Li J."/>
            <person name="Yang X."/>
            <person name="Yang X."/>
            <person name="Zhou J."/>
            <person name="Guo T."/>
            <person name="Zhao T."/>
            <person name="Huang S."/>
            <person name="Miao D."/>
            <person name="Khan W.U."/>
            <person name="Rao P."/>
            <person name="Ye M."/>
            <person name="Lei B."/>
            <person name="Liao W."/>
            <person name="Wang J."/>
            <person name="Ji L."/>
            <person name="Li Y."/>
            <person name="Guo B."/>
            <person name="Mustafa N.S."/>
            <person name="Li S."/>
            <person name="Yun Q."/>
            <person name="Keller S.R."/>
            <person name="Mao J."/>
            <person name="Zhang R."/>
            <person name="Strauss S.H."/>
        </authorList>
    </citation>
    <scope>NUCLEOTIDE SEQUENCE</scope>
    <source>
        <strain evidence="2">GM15</strain>
        <tissue evidence="2">Leaf</tissue>
    </source>
</reference>
<comment type="caution">
    <text evidence="2">The sequence shown here is derived from an EMBL/GenBank/DDBJ whole genome shotgun (WGS) entry which is preliminary data.</text>
</comment>
<dbReference type="Proteomes" id="UP000886885">
    <property type="component" value="Chromosome 14D"/>
</dbReference>
<accession>A0A8X7YB30</accession>
<proteinExistence type="predicted"/>
<protein>
    <recommendedName>
        <fullName evidence="4">BZIP domain-containing protein</fullName>
    </recommendedName>
</protein>
<dbReference type="AlphaFoldDB" id="A0A8X7YB30"/>
<feature type="compositionally biased region" description="Basic and acidic residues" evidence="1">
    <location>
        <begin position="61"/>
        <end position="71"/>
    </location>
</feature>
<dbReference type="OrthoDB" id="855967at2759"/>
<evidence type="ECO:0008006" key="4">
    <source>
        <dbReference type="Google" id="ProtNLM"/>
    </source>
</evidence>
<feature type="region of interest" description="Disordered" evidence="1">
    <location>
        <begin position="18"/>
        <end position="71"/>
    </location>
</feature>
<feature type="region of interest" description="Disordered" evidence="1">
    <location>
        <begin position="197"/>
        <end position="237"/>
    </location>
</feature>
<gene>
    <name evidence="2" type="ORF">POTOM_047487</name>
</gene>
<dbReference type="EMBL" id="JAAWWB010000028">
    <property type="protein sequence ID" value="KAG6747599.1"/>
    <property type="molecule type" value="Genomic_DNA"/>
</dbReference>
<keyword evidence="3" id="KW-1185">Reference proteome</keyword>
<name>A0A8X7YB30_POPTO</name>
<organism evidence="2 3">
    <name type="scientific">Populus tomentosa</name>
    <name type="common">Chinese white poplar</name>
    <dbReference type="NCBI Taxonomy" id="118781"/>
    <lineage>
        <taxon>Eukaryota</taxon>
        <taxon>Viridiplantae</taxon>
        <taxon>Streptophyta</taxon>
        <taxon>Embryophyta</taxon>
        <taxon>Tracheophyta</taxon>
        <taxon>Spermatophyta</taxon>
        <taxon>Magnoliopsida</taxon>
        <taxon>eudicotyledons</taxon>
        <taxon>Gunneridae</taxon>
        <taxon>Pentapetalae</taxon>
        <taxon>rosids</taxon>
        <taxon>fabids</taxon>
        <taxon>Malpighiales</taxon>
        <taxon>Salicaceae</taxon>
        <taxon>Saliceae</taxon>
        <taxon>Populus</taxon>
    </lineage>
</organism>
<feature type="compositionally biased region" description="Polar residues" evidence="1">
    <location>
        <begin position="197"/>
        <end position="210"/>
    </location>
</feature>